<dbReference type="PANTHER" id="PTHR12357:SF3">
    <property type="entry name" value="YTH DOMAIN-CONTAINING PROTEIN 1"/>
    <property type="match status" value="1"/>
</dbReference>
<name>A0AAI8Z4P0_9PEZI</name>
<keyword evidence="4" id="KW-1185">Reference proteome</keyword>
<dbReference type="AlphaFoldDB" id="A0AAI8Z4P0"/>
<sequence>MDLDWNNAAAMFGLGDPRQPSHAGEVDDDNDDDFYGADAQAGVSTRPSASVDGLTFELDTQATVAPTSVGQEQKQQTPIPIQQHLTAEARAENQRRAEILRAKLLASRQSTPSSKANGPAGTPAARSKETPSESVPPGQQEAPAQTVKQQPQAGNMMVNNVEPPSGMSGVEALLNAGKAAADAQTAALAAQKTPHPKEPAQNNINGTSNIQNKHSKEGDKSVKAHSVPETPKNPTQNPTRPTNLSNTYYADLPAWLEITGYHDVEYRTSKLRTYRARIELEKEQVRIQEQLEKLRQEEQAQLSLRTGTPMQTTTMAPPPLPSTMPAEKAPPKANGLKREHSPGGLPAEKSRRRDDNSGFRIRGAMDSPDNSRPGTARQPQTPTPTESERRLSYPEERRRSFDEYNGSRSRDSSLERRQSYYRREGEAYDHYAPRQPSRKSSRGAFGGNNRNNSYPRQPQQPQYRGSAALDLRKGGVRYFMIKSWNHENVIAAQRENVWATQEKNEELLAKAFNTSRRVILLFSVNKSMAFQGYALMTSAPDPRMAKPSWASKLNWGTSAAFSLRWFSTTPIPFCLVGHLKNPLNLDENGEARAVLVGKDGQEIAPDAGMGVVWALDEAEIADAEPR</sequence>
<gene>
    <name evidence="3" type="ORF">LECACI_7A007574</name>
</gene>
<dbReference type="Proteomes" id="UP001296104">
    <property type="component" value="Unassembled WGS sequence"/>
</dbReference>
<feature type="region of interest" description="Disordered" evidence="1">
    <location>
        <begin position="302"/>
        <end position="465"/>
    </location>
</feature>
<dbReference type="Pfam" id="PF04146">
    <property type="entry name" value="YTH"/>
    <property type="match status" value="1"/>
</dbReference>
<feature type="compositionally biased region" description="Polar residues" evidence="1">
    <location>
        <begin position="200"/>
        <end position="212"/>
    </location>
</feature>
<feature type="compositionally biased region" description="Basic and acidic residues" evidence="1">
    <location>
        <begin position="386"/>
        <end position="402"/>
    </location>
</feature>
<organism evidence="3 4">
    <name type="scientific">Lecanosticta acicola</name>
    <dbReference type="NCBI Taxonomy" id="111012"/>
    <lineage>
        <taxon>Eukaryota</taxon>
        <taxon>Fungi</taxon>
        <taxon>Dikarya</taxon>
        <taxon>Ascomycota</taxon>
        <taxon>Pezizomycotina</taxon>
        <taxon>Dothideomycetes</taxon>
        <taxon>Dothideomycetidae</taxon>
        <taxon>Mycosphaerellales</taxon>
        <taxon>Mycosphaerellaceae</taxon>
        <taxon>Lecanosticta</taxon>
    </lineage>
</organism>
<dbReference type="GO" id="GO:0005654">
    <property type="term" value="C:nucleoplasm"/>
    <property type="evidence" value="ECO:0007669"/>
    <property type="project" value="TreeGrafter"/>
</dbReference>
<dbReference type="GO" id="GO:0048024">
    <property type="term" value="P:regulation of mRNA splicing, via spliceosome"/>
    <property type="evidence" value="ECO:0007669"/>
    <property type="project" value="TreeGrafter"/>
</dbReference>
<dbReference type="Gene3D" id="3.10.590.10">
    <property type="entry name" value="ph1033 like domains"/>
    <property type="match status" value="1"/>
</dbReference>
<dbReference type="GO" id="GO:1990247">
    <property type="term" value="F:N6-methyladenosine-containing RNA reader activity"/>
    <property type="evidence" value="ECO:0007669"/>
    <property type="project" value="TreeGrafter"/>
</dbReference>
<dbReference type="InterPro" id="IPR007275">
    <property type="entry name" value="YTH_domain"/>
</dbReference>
<evidence type="ECO:0000313" key="4">
    <source>
        <dbReference type="Proteomes" id="UP001296104"/>
    </source>
</evidence>
<feature type="compositionally biased region" description="Basic and acidic residues" evidence="1">
    <location>
        <begin position="348"/>
        <end position="357"/>
    </location>
</feature>
<feature type="compositionally biased region" description="Basic and acidic residues" evidence="1">
    <location>
        <begin position="87"/>
        <end position="101"/>
    </location>
</feature>
<reference evidence="3" key="1">
    <citation type="submission" date="2023-11" db="EMBL/GenBank/DDBJ databases">
        <authorList>
            <person name="Alioto T."/>
            <person name="Alioto T."/>
            <person name="Gomez Garrido J."/>
        </authorList>
    </citation>
    <scope>NUCLEOTIDE SEQUENCE</scope>
</reference>
<dbReference type="PROSITE" id="PS50882">
    <property type="entry name" value="YTH"/>
    <property type="match status" value="1"/>
</dbReference>
<feature type="compositionally biased region" description="Basic and acidic residues" evidence="1">
    <location>
        <begin position="408"/>
        <end position="432"/>
    </location>
</feature>
<feature type="compositionally biased region" description="Polar residues" evidence="1">
    <location>
        <begin position="107"/>
        <end position="116"/>
    </location>
</feature>
<feature type="compositionally biased region" description="Low complexity" evidence="1">
    <location>
        <begin position="448"/>
        <end position="464"/>
    </location>
</feature>
<dbReference type="GO" id="GO:0003729">
    <property type="term" value="F:mRNA binding"/>
    <property type="evidence" value="ECO:0007669"/>
    <property type="project" value="TreeGrafter"/>
</dbReference>
<feature type="domain" description="YTH" evidence="2">
    <location>
        <begin position="476"/>
        <end position="615"/>
    </location>
</feature>
<feature type="compositionally biased region" description="Polar residues" evidence="1">
    <location>
        <begin position="65"/>
        <end position="85"/>
    </location>
</feature>
<dbReference type="PANTHER" id="PTHR12357">
    <property type="entry name" value="YTH YT521-B HOMOLOGY DOMAIN-CONTAINING"/>
    <property type="match status" value="1"/>
</dbReference>
<proteinExistence type="predicted"/>
<protein>
    <submittedName>
        <fullName evidence="3">Zinc finger CCCH domain-containing 45</fullName>
    </submittedName>
</protein>
<evidence type="ECO:0000256" key="1">
    <source>
        <dbReference type="SAM" id="MobiDB-lite"/>
    </source>
</evidence>
<evidence type="ECO:0000313" key="3">
    <source>
        <dbReference type="EMBL" id="CAK4032416.1"/>
    </source>
</evidence>
<dbReference type="EMBL" id="CAVMBE010000063">
    <property type="protein sequence ID" value="CAK4032416.1"/>
    <property type="molecule type" value="Genomic_DNA"/>
</dbReference>
<evidence type="ECO:0000259" key="2">
    <source>
        <dbReference type="PROSITE" id="PS50882"/>
    </source>
</evidence>
<comment type="caution">
    <text evidence="3">The sequence shown here is derived from an EMBL/GenBank/DDBJ whole genome shotgun (WGS) entry which is preliminary data.</text>
</comment>
<feature type="region of interest" description="Disordered" evidence="1">
    <location>
        <begin position="65"/>
        <end position="243"/>
    </location>
</feature>
<dbReference type="InterPro" id="IPR045168">
    <property type="entry name" value="YTH_prot"/>
</dbReference>
<feature type="compositionally biased region" description="Low complexity" evidence="1">
    <location>
        <begin position="172"/>
        <end position="190"/>
    </location>
</feature>
<feature type="compositionally biased region" description="Polar residues" evidence="1">
    <location>
        <begin position="142"/>
        <end position="153"/>
    </location>
</feature>
<feature type="compositionally biased region" description="Polar residues" evidence="1">
    <location>
        <begin position="368"/>
        <end position="385"/>
    </location>
</feature>
<feature type="compositionally biased region" description="Acidic residues" evidence="1">
    <location>
        <begin position="26"/>
        <end position="35"/>
    </location>
</feature>
<accession>A0AAI8Z4P0</accession>
<feature type="compositionally biased region" description="Polar residues" evidence="1">
    <location>
        <begin position="232"/>
        <end position="243"/>
    </location>
</feature>
<dbReference type="GO" id="GO:0000398">
    <property type="term" value="P:mRNA splicing, via spliceosome"/>
    <property type="evidence" value="ECO:0007669"/>
    <property type="project" value="TreeGrafter"/>
</dbReference>
<dbReference type="CDD" id="cd21134">
    <property type="entry name" value="YTH"/>
    <property type="match status" value="1"/>
</dbReference>
<feature type="region of interest" description="Disordered" evidence="1">
    <location>
        <begin position="1"/>
        <end position="50"/>
    </location>
</feature>
<feature type="compositionally biased region" description="Low complexity" evidence="1">
    <location>
        <begin position="302"/>
        <end position="315"/>
    </location>
</feature>